<dbReference type="Gene3D" id="3.40.50.150">
    <property type="entry name" value="Vaccinia Virus protein VP39"/>
    <property type="match status" value="1"/>
</dbReference>
<accession>A0ABV6MB20</accession>
<sequence>MAVPERLRWAVETLDPAPGDHVLEIGCGPGVAADLVCQRLDGGGRLLAIDRSPVAIERATRRNAEHVAAGRVRFAQTALEELATDDRFDSVFAVNVNLFWTRSPAHELALIRGLLRPGGTLHLFYEPPGPARVKELTTKLEAALREHGYDPRTATAGTLLEVRAVPA</sequence>
<comment type="caution">
    <text evidence="5">The sequence shown here is derived from an EMBL/GenBank/DDBJ whole genome shotgun (WGS) entry which is preliminary data.</text>
</comment>
<dbReference type="GO" id="GO:0032259">
    <property type="term" value="P:methylation"/>
    <property type="evidence" value="ECO:0007669"/>
    <property type="project" value="UniProtKB-KW"/>
</dbReference>
<gene>
    <name evidence="5" type="ORF">ACFFIA_30080</name>
</gene>
<keyword evidence="6" id="KW-1185">Reference proteome</keyword>
<dbReference type="EC" id="2.1.1.-" evidence="5"/>
<feature type="domain" description="Methyltransferase" evidence="4">
    <location>
        <begin position="22"/>
        <end position="119"/>
    </location>
</feature>
<evidence type="ECO:0000313" key="5">
    <source>
        <dbReference type="EMBL" id="MFC0531907.1"/>
    </source>
</evidence>
<keyword evidence="2 5" id="KW-0808">Transferase</keyword>
<dbReference type="InterPro" id="IPR041698">
    <property type="entry name" value="Methyltransf_25"/>
</dbReference>
<evidence type="ECO:0000256" key="2">
    <source>
        <dbReference type="ARBA" id="ARBA00022679"/>
    </source>
</evidence>
<evidence type="ECO:0000256" key="1">
    <source>
        <dbReference type="ARBA" id="ARBA00022603"/>
    </source>
</evidence>
<protein>
    <submittedName>
        <fullName evidence="5">SAM-dependent methyltransferase</fullName>
        <ecNumber evidence="5">2.1.1.-</ecNumber>
    </submittedName>
</protein>
<dbReference type="RefSeq" id="WP_377257165.1">
    <property type="nucleotide sequence ID" value="NZ_JBHLUH010000061.1"/>
</dbReference>
<keyword evidence="3" id="KW-0949">S-adenosyl-L-methionine</keyword>
<dbReference type="GO" id="GO:0008168">
    <property type="term" value="F:methyltransferase activity"/>
    <property type="evidence" value="ECO:0007669"/>
    <property type="project" value="UniProtKB-KW"/>
</dbReference>
<dbReference type="PANTHER" id="PTHR43464:SF19">
    <property type="entry name" value="UBIQUINONE BIOSYNTHESIS O-METHYLTRANSFERASE, MITOCHONDRIAL"/>
    <property type="match status" value="1"/>
</dbReference>
<name>A0ABV6MB20_9ACTN</name>
<dbReference type="SUPFAM" id="SSF53335">
    <property type="entry name" value="S-adenosyl-L-methionine-dependent methyltransferases"/>
    <property type="match status" value="1"/>
</dbReference>
<evidence type="ECO:0000259" key="4">
    <source>
        <dbReference type="Pfam" id="PF13649"/>
    </source>
</evidence>
<dbReference type="InterPro" id="IPR029063">
    <property type="entry name" value="SAM-dependent_MTases_sf"/>
</dbReference>
<proteinExistence type="predicted"/>
<keyword evidence="1 5" id="KW-0489">Methyltransferase</keyword>
<dbReference type="Proteomes" id="UP001589867">
    <property type="component" value="Unassembled WGS sequence"/>
</dbReference>
<dbReference type="PANTHER" id="PTHR43464">
    <property type="entry name" value="METHYLTRANSFERASE"/>
    <property type="match status" value="1"/>
</dbReference>
<evidence type="ECO:0000256" key="3">
    <source>
        <dbReference type="ARBA" id="ARBA00022691"/>
    </source>
</evidence>
<reference evidence="5 6" key="1">
    <citation type="submission" date="2024-09" db="EMBL/GenBank/DDBJ databases">
        <authorList>
            <person name="Sun Q."/>
            <person name="Mori K."/>
        </authorList>
    </citation>
    <scope>NUCLEOTIDE SEQUENCE [LARGE SCALE GENOMIC DNA]</scope>
    <source>
        <strain evidence="5 6">TBRC 3947</strain>
    </source>
</reference>
<evidence type="ECO:0000313" key="6">
    <source>
        <dbReference type="Proteomes" id="UP001589867"/>
    </source>
</evidence>
<dbReference type="CDD" id="cd02440">
    <property type="entry name" value="AdoMet_MTases"/>
    <property type="match status" value="1"/>
</dbReference>
<organism evidence="5 6">
    <name type="scientific">Phytohabitans kaempferiae</name>
    <dbReference type="NCBI Taxonomy" id="1620943"/>
    <lineage>
        <taxon>Bacteria</taxon>
        <taxon>Bacillati</taxon>
        <taxon>Actinomycetota</taxon>
        <taxon>Actinomycetes</taxon>
        <taxon>Micromonosporales</taxon>
        <taxon>Micromonosporaceae</taxon>
    </lineage>
</organism>
<dbReference type="Pfam" id="PF13649">
    <property type="entry name" value="Methyltransf_25"/>
    <property type="match status" value="1"/>
</dbReference>
<dbReference type="EMBL" id="JBHLUH010000061">
    <property type="protein sequence ID" value="MFC0531907.1"/>
    <property type="molecule type" value="Genomic_DNA"/>
</dbReference>